<reference evidence="1" key="1">
    <citation type="submission" date="2020-12" db="EMBL/GenBank/DDBJ databases">
        <title>Antibiotic resistance and phylogeny of Pseudomonas spp. isolated over three decades from chicken meat in the Norwegian food chain.</title>
        <authorList>
            <person name="Moen B."/>
        </authorList>
    </citation>
    <scope>NUCLEOTIDE SEQUENCE</scope>
    <source>
        <strain evidence="1">MF6762</strain>
    </source>
</reference>
<evidence type="ECO:0000313" key="2">
    <source>
        <dbReference type="Proteomes" id="UP000658390"/>
    </source>
</evidence>
<dbReference type="Proteomes" id="UP000658390">
    <property type="component" value="Unassembled WGS sequence"/>
</dbReference>
<dbReference type="RefSeq" id="WP_198823029.1">
    <property type="nucleotide sequence ID" value="NZ_JAEKCZ010000033.1"/>
</dbReference>
<accession>A0A8I1FS26</accession>
<protein>
    <submittedName>
        <fullName evidence="1">Uncharacterized protein</fullName>
    </submittedName>
</protein>
<evidence type="ECO:0000313" key="1">
    <source>
        <dbReference type="EMBL" id="MBJ2259672.1"/>
    </source>
</evidence>
<comment type="caution">
    <text evidence="1">The sequence shown here is derived from an EMBL/GenBank/DDBJ whole genome shotgun (WGS) entry which is preliminary data.</text>
</comment>
<gene>
    <name evidence="1" type="ORF">JFT45_24525</name>
</gene>
<proteinExistence type="predicted"/>
<dbReference type="EMBL" id="JAEKCZ010000033">
    <property type="protein sequence ID" value="MBJ2259672.1"/>
    <property type="molecule type" value="Genomic_DNA"/>
</dbReference>
<dbReference type="AlphaFoldDB" id="A0A8I1FS26"/>
<sequence length="159" mass="18388">MAATDTHTQYPTQRPWSNPWAFFYARRKGNTMQILCDSCSIQTALQIQEELQQLITAYVERLSDEEGFELGNLVHFVVMHRDDTVVELEAALGFSVMTNRSNGCRYGDPDFLPSWEVIEVHHYWYEMVYVLADDGFGIVVFVDKNADVQLIHMLQQYAV</sequence>
<organism evidence="1 2">
    <name type="scientific">Pseudomonas psychrophila</name>
    <dbReference type="NCBI Taxonomy" id="122355"/>
    <lineage>
        <taxon>Bacteria</taxon>
        <taxon>Pseudomonadati</taxon>
        <taxon>Pseudomonadota</taxon>
        <taxon>Gammaproteobacteria</taxon>
        <taxon>Pseudomonadales</taxon>
        <taxon>Pseudomonadaceae</taxon>
        <taxon>Pseudomonas</taxon>
    </lineage>
</organism>
<name>A0A8I1FS26_9PSED</name>